<keyword evidence="2" id="KW-1185">Reference proteome</keyword>
<evidence type="ECO:0000313" key="2">
    <source>
        <dbReference type="Proteomes" id="UP000632774"/>
    </source>
</evidence>
<dbReference type="EMBL" id="JADFFM010000001">
    <property type="protein sequence ID" value="MBE9666949.1"/>
    <property type="molecule type" value="Genomic_DNA"/>
</dbReference>
<accession>A0ABR9XIT1</accession>
<organism evidence="1 2">
    <name type="scientific">Mucilaginibacter boryungensis</name>
    <dbReference type="NCBI Taxonomy" id="768480"/>
    <lineage>
        <taxon>Bacteria</taxon>
        <taxon>Pseudomonadati</taxon>
        <taxon>Bacteroidota</taxon>
        <taxon>Sphingobacteriia</taxon>
        <taxon>Sphingobacteriales</taxon>
        <taxon>Sphingobacteriaceae</taxon>
        <taxon>Mucilaginibacter</taxon>
    </lineage>
</organism>
<name>A0ABR9XIT1_9SPHI</name>
<dbReference type="RefSeq" id="WP_194106309.1">
    <property type="nucleotide sequence ID" value="NZ_JADFFM010000001.1"/>
</dbReference>
<gene>
    <name evidence="1" type="ORF">IRJ18_11305</name>
</gene>
<evidence type="ECO:0000313" key="1">
    <source>
        <dbReference type="EMBL" id="MBE9666949.1"/>
    </source>
</evidence>
<protein>
    <recommendedName>
        <fullName evidence="3">LPS export ABC transporter protein LptC</fullName>
    </recommendedName>
</protein>
<comment type="caution">
    <text evidence="1">The sequence shown here is derived from an EMBL/GenBank/DDBJ whole genome shotgun (WGS) entry which is preliminary data.</text>
</comment>
<sequence>MSALKYLSVITGLALLIGCSQKKNNGIVNLSGLKPGKHLYRAMFQKDSAALTLNIATGGRVTGDLTIRFTKGGDTVEINKGDITGEFRGDTLFADYNFTSGKYKTIYSNPIALLHKGDTLIMGSGRMMTYLGRTYFDPATPINFKKSKFRFIPMDEKR</sequence>
<evidence type="ECO:0008006" key="3">
    <source>
        <dbReference type="Google" id="ProtNLM"/>
    </source>
</evidence>
<dbReference type="PROSITE" id="PS51257">
    <property type="entry name" value="PROKAR_LIPOPROTEIN"/>
    <property type="match status" value="1"/>
</dbReference>
<proteinExistence type="predicted"/>
<reference evidence="1 2" key="1">
    <citation type="submission" date="2020-10" db="EMBL/GenBank/DDBJ databases">
        <title>Mucilaginibacter mali sp. nov., isolated from rhizosphere soil of apple orchard.</title>
        <authorList>
            <person name="Lee J.-S."/>
            <person name="Kim H.S."/>
            <person name="Kim J.-S."/>
        </authorList>
    </citation>
    <scope>NUCLEOTIDE SEQUENCE [LARGE SCALE GENOMIC DNA]</scope>
    <source>
        <strain evidence="1 2">KCTC 23157</strain>
    </source>
</reference>
<dbReference type="Proteomes" id="UP000632774">
    <property type="component" value="Unassembled WGS sequence"/>
</dbReference>